<dbReference type="InterPro" id="IPR007351">
    <property type="entry name" value="YjbR"/>
</dbReference>
<dbReference type="Gene3D" id="3.90.1150.30">
    <property type="match status" value="1"/>
</dbReference>
<evidence type="ECO:0000313" key="2">
    <source>
        <dbReference type="Proteomes" id="UP000515743"/>
    </source>
</evidence>
<dbReference type="RefSeq" id="WP_185176593.1">
    <property type="nucleotide sequence ID" value="NZ_CP059404.1"/>
</dbReference>
<organism evidence="1 2">
    <name type="scientific">Corynebacterium incognita</name>
    <dbReference type="NCBI Taxonomy" id="2754725"/>
    <lineage>
        <taxon>Bacteria</taxon>
        <taxon>Bacillati</taxon>
        <taxon>Actinomycetota</taxon>
        <taxon>Actinomycetes</taxon>
        <taxon>Mycobacteriales</taxon>
        <taxon>Corynebacteriaceae</taxon>
        <taxon>Corynebacterium</taxon>
    </lineage>
</organism>
<dbReference type="GO" id="GO:0003677">
    <property type="term" value="F:DNA binding"/>
    <property type="evidence" value="ECO:0007669"/>
    <property type="project" value="UniProtKB-KW"/>
</dbReference>
<keyword evidence="1" id="KW-0238">DNA-binding</keyword>
<dbReference type="InterPro" id="IPR058532">
    <property type="entry name" value="YjbR/MT2646/Rv2570-like"/>
</dbReference>
<proteinExistence type="predicted"/>
<protein>
    <submittedName>
        <fullName evidence="1">MmcQ/YjbR family DNA-binding protein</fullName>
    </submittedName>
</protein>
<reference evidence="1 2" key="1">
    <citation type="submission" date="2020-07" db="EMBL/GenBank/DDBJ databases">
        <title>Complete genome and description of Corynebacterium incognita strain Marseille-Q3630 sp. nov.</title>
        <authorList>
            <person name="Boxberger M."/>
        </authorList>
    </citation>
    <scope>NUCLEOTIDE SEQUENCE [LARGE SCALE GENOMIC DNA]</scope>
    <source>
        <strain evidence="1 2">Marseille-Q3630</strain>
    </source>
</reference>
<dbReference type="EMBL" id="CP059404">
    <property type="protein sequence ID" value="QNE90220.1"/>
    <property type="molecule type" value="Genomic_DNA"/>
</dbReference>
<gene>
    <name evidence="1" type="ORF">H0194_04365</name>
</gene>
<dbReference type="PANTHER" id="PTHR35145:SF1">
    <property type="entry name" value="CYTOPLASMIC PROTEIN"/>
    <property type="match status" value="1"/>
</dbReference>
<dbReference type="KEGG" id="cik:H0194_04365"/>
<sequence length="125" mass="13887">MDYSSLTALTRETCAQLPAAQVSQPFSPEYHVWKVRGKMFAMLVDAPAHRELVLKVAPEDAALLRKKFVGITEGYHMNKRHWSSVLPDTDVEPQLVRGLLVDAYCAVVAGLPRARRPVDPATFGL</sequence>
<dbReference type="Proteomes" id="UP000515743">
    <property type="component" value="Chromosome"/>
</dbReference>
<accession>A0A7G7CRK4</accession>
<dbReference type="PANTHER" id="PTHR35145">
    <property type="entry name" value="CYTOPLASMIC PROTEIN-RELATED"/>
    <property type="match status" value="1"/>
</dbReference>
<evidence type="ECO:0000313" key="1">
    <source>
        <dbReference type="EMBL" id="QNE90220.1"/>
    </source>
</evidence>
<dbReference type="Pfam" id="PF04237">
    <property type="entry name" value="YjbR"/>
    <property type="match status" value="1"/>
</dbReference>
<dbReference type="SUPFAM" id="SSF142906">
    <property type="entry name" value="YjbR-like"/>
    <property type="match status" value="1"/>
</dbReference>
<dbReference type="InterPro" id="IPR038056">
    <property type="entry name" value="YjbR-like_sf"/>
</dbReference>
<keyword evidence="2" id="KW-1185">Reference proteome</keyword>
<name>A0A7G7CRK4_9CORY</name>
<dbReference type="AlphaFoldDB" id="A0A7G7CRK4"/>